<accession>A0A5N5MNC3</accession>
<keyword evidence="9" id="KW-1185">Reference proteome</keyword>
<dbReference type="GO" id="GO:0005975">
    <property type="term" value="P:carbohydrate metabolic process"/>
    <property type="evidence" value="ECO:0007669"/>
    <property type="project" value="InterPro"/>
</dbReference>
<dbReference type="Proteomes" id="UP000326939">
    <property type="component" value="Chromosome 5"/>
</dbReference>
<reference evidence="9" key="1">
    <citation type="journal article" date="2019" name="Gigascience">
        <title>De novo genome assembly of the endangered Acer yangbiense, a plant species with extremely small populations endemic to Yunnan Province, China.</title>
        <authorList>
            <person name="Yang J."/>
            <person name="Wariss H.M."/>
            <person name="Tao L."/>
            <person name="Zhang R."/>
            <person name="Yun Q."/>
            <person name="Hollingsworth P."/>
            <person name="Dao Z."/>
            <person name="Luo G."/>
            <person name="Guo H."/>
            <person name="Ma Y."/>
            <person name="Sun W."/>
        </authorList>
    </citation>
    <scope>NUCLEOTIDE SEQUENCE [LARGE SCALE GENOMIC DNA]</scope>
    <source>
        <strain evidence="9">cv. br00</strain>
    </source>
</reference>
<proteinExistence type="inferred from homology"/>
<dbReference type="InterPro" id="IPR000490">
    <property type="entry name" value="Glyco_hydro_17"/>
</dbReference>
<dbReference type="PANTHER" id="PTHR32227">
    <property type="entry name" value="GLUCAN ENDO-1,3-BETA-GLUCOSIDASE BG1-RELATED-RELATED"/>
    <property type="match status" value="1"/>
</dbReference>
<dbReference type="AlphaFoldDB" id="A0A5N5MNC3"/>
<evidence type="ECO:0000256" key="6">
    <source>
        <dbReference type="ARBA" id="ARBA00033335"/>
    </source>
</evidence>
<evidence type="ECO:0000256" key="4">
    <source>
        <dbReference type="ARBA" id="ARBA00022801"/>
    </source>
</evidence>
<evidence type="ECO:0000256" key="1">
    <source>
        <dbReference type="ARBA" id="ARBA00000382"/>
    </source>
</evidence>
<evidence type="ECO:0000256" key="7">
    <source>
        <dbReference type="ARBA" id="ARBA00033417"/>
    </source>
</evidence>
<dbReference type="Gene3D" id="3.20.20.80">
    <property type="entry name" value="Glycosidases"/>
    <property type="match status" value="1"/>
</dbReference>
<dbReference type="GO" id="GO:0042973">
    <property type="term" value="F:glucan endo-1,3-beta-D-glucosidase activity"/>
    <property type="evidence" value="ECO:0007669"/>
    <property type="project" value="UniProtKB-EC"/>
</dbReference>
<evidence type="ECO:0000256" key="3">
    <source>
        <dbReference type="ARBA" id="ARBA00012780"/>
    </source>
</evidence>
<dbReference type="InterPro" id="IPR044965">
    <property type="entry name" value="Glyco_hydro_17_plant"/>
</dbReference>
<comment type="catalytic activity">
    <reaction evidence="1">
        <text>Hydrolysis of (1-&gt;3)-beta-D-glucosidic linkages in (1-&gt;3)-beta-D-glucans.</text>
        <dbReference type="EC" id="3.2.1.39"/>
    </reaction>
</comment>
<evidence type="ECO:0000313" key="8">
    <source>
        <dbReference type="EMBL" id="KAB5556584.1"/>
    </source>
</evidence>
<keyword evidence="4" id="KW-0378">Hydrolase</keyword>
<evidence type="ECO:0000256" key="5">
    <source>
        <dbReference type="ARBA" id="ARBA00023295"/>
    </source>
</evidence>
<evidence type="ECO:0000313" key="9">
    <source>
        <dbReference type="Proteomes" id="UP000326939"/>
    </source>
</evidence>
<dbReference type="InterPro" id="IPR017853">
    <property type="entry name" value="GH"/>
</dbReference>
<protein>
    <recommendedName>
        <fullName evidence="3">glucan endo-1,3-beta-D-glucosidase</fullName>
        <ecNumber evidence="3">3.2.1.39</ecNumber>
    </recommendedName>
    <alternativeName>
        <fullName evidence="6">(1-&gt;3)-beta-glucan endohydrolase</fullName>
    </alternativeName>
    <alternativeName>
        <fullName evidence="7">Beta-1,3-endoglucanase</fullName>
    </alternativeName>
</protein>
<dbReference type="EMBL" id="VDCV01000005">
    <property type="protein sequence ID" value="KAB5556584.1"/>
    <property type="molecule type" value="Genomic_DNA"/>
</dbReference>
<name>A0A5N5MNC3_9ROSI</name>
<gene>
    <name evidence="8" type="ORF">DKX38_007493</name>
</gene>
<keyword evidence="5" id="KW-0326">Glycosidase</keyword>
<comment type="similarity">
    <text evidence="2">Belongs to the glycosyl hydrolase 17 family.</text>
</comment>
<dbReference type="SUPFAM" id="SSF51445">
    <property type="entry name" value="(Trans)glycosidases"/>
    <property type="match status" value="1"/>
</dbReference>
<dbReference type="EC" id="3.2.1.39" evidence="3"/>
<dbReference type="PROSITE" id="PS00587">
    <property type="entry name" value="GLYCOSYL_HYDROL_F17"/>
    <property type="match status" value="1"/>
</dbReference>
<comment type="caution">
    <text evidence="8">The sequence shown here is derived from an EMBL/GenBank/DDBJ whole genome shotgun (WGS) entry which is preliminary data.</text>
</comment>
<sequence>MCLSGTSFSCSKVLTSTIDKVTFPAWENVQKPLFFVGIGVGNEPFLSSFNSTYGNVTFTFPALQDVHGGVGDKIKATEALNADVDESSSNELSDSNFPLSFDANYDTLVWALENSIGDLKIIMGEAGWPTDGNINANPKLAKTLHYDLFKVGNPYPTRFIGCVSLWPNRRIRRAFHWDISIDVGDSFAMMNSQISIDLSGQGDEKMLIAAYGVQYMPSEWCVLNEESKNLAMIQLKSAMPCSLADCRRLDYGSSCNKLDFDGNVSSAFNMFLIKTKGRVISMD</sequence>
<evidence type="ECO:0000256" key="2">
    <source>
        <dbReference type="ARBA" id="ARBA00008773"/>
    </source>
</evidence>
<organism evidence="8 9">
    <name type="scientific">Salix brachista</name>
    <dbReference type="NCBI Taxonomy" id="2182728"/>
    <lineage>
        <taxon>Eukaryota</taxon>
        <taxon>Viridiplantae</taxon>
        <taxon>Streptophyta</taxon>
        <taxon>Embryophyta</taxon>
        <taxon>Tracheophyta</taxon>
        <taxon>Spermatophyta</taxon>
        <taxon>Magnoliopsida</taxon>
        <taxon>eudicotyledons</taxon>
        <taxon>Gunneridae</taxon>
        <taxon>Pentapetalae</taxon>
        <taxon>rosids</taxon>
        <taxon>fabids</taxon>
        <taxon>Malpighiales</taxon>
        <taxon>Salicaceae</taxon>
        <taxon>Saliceae</taxon>
        <taxon>Salix</taxon>
    </lineage>
</organism>